<gene>
    <name evidence="2" type="ORF">PRZ48_008825</name>
</gene>
<keyword evidence="3" id="KW-1185">Reference proteome</keyword>
<feature type="region of interest" description="Disordered" evidence="1">
    <location>
        <begin position="543"/>
        <end position="568"/>
    </location>
</feature>
<sequence>MAIPEEAKLTSERKARLHEVADLMHTIYTTLSEMRYVQPAGIIKGPHDITRMRPIYEKHNLSPEIIYLYSILPYIDTDLADAGDFFQGGEFFNHMDPRDVEQGRNPGYSSLKGGFDDEGGEYMYPWYTPLSNCGNHASIIVYDAREHRIWVFDQIQRNSTDPFFCPAWYGPVVKEESNWGDSDGSSWGEDEEDEDEIVGSDGDSEFWEDEDGLNQDELDGLKADRAEEVEFDEGFDIVEEMSEWDRRQALNLKNQNSLELIRSRDASEALRDINQYYRGLKEIPGQGEHTGGIWRKSKLMRSLYLKNGWPDDFDGEGFEIDLIRAQSADRAKYIAEDPLRQIERYEKSAPDRQRELDERRKAIEDASGTDEEWLARVELWHAEERYKLDDRYLQTAKEKLARQAYRDEDLPLWECGRLQDGLEQAGKRTHRQQNWKDAYKGDEASIRVLEIKHQHNLRRLTLLKKAFAAAKADAERLCPGRTLEAATINRALGPMDRLTKIERTKDSLDYSERYLERLEHFAGQIPKEATEATKAVQTHIKKAERDVSSAQAALKKHEDSLKEHGNTT</sequence>
<organism evidence="2 3">
    <name type="scientific">Zasmidium cellare</name>
    <name type="common">Wine cellar mold</name>
    <name type="synonym">Racodium cellare</name>
    <dbReference type="NCBI Taxonomy" id="395010"/>
    <lineage>
        <taxon>Eukaryota</taxon>
        <taxon>Fungi</taxon>
        <taxon>Dikarya</taxon>
        <taxon>Ascomycota</taxon>
        <taxon>Pezizomycotina</taxon>
        <taxon>Dothideomycetes</taxon>
        <taxon>Dothideomycetidae</taxon>
        <taxon>Mycosphaerellales</taxon>
        <taxon>Mycosphaerellaceae</taxon>
        <taxon>Zasmidium</taxon>
    </lineage>
</organism>
<evidence type="ECO:0000256" key="1">
    <source>
        <dbReference type="SAM" id="MobiDB-lite"/>
    </source>
</evidence>
<feature type="compositionally biased region" description="Acidic residues" evidence="1">
    <location>
        <begin position="188"/>
        <end position="207"/>
    </location>
</feature>
<name>A0ABR0EHC0_ZASCE</name>
<accession>A0ABR0EHC0</accession>
<evidence type="ECO:0000313" key="3">
    <source>
        <dbReference type="Proteomes" id="UP001305779"/>
    </source>
</evidence>
<comment type="caution">
    <text evidence="2">The sequence shown here is derived from an EMBL/GenBank/DDBJ whole genome shotgun (WGS) entry which is preliminary data.</text>
</comment>
<reference evidence="2 3" key="1">
    <citation type="journal article" date="2023" name="G3 (Bethesda)">
        <title>A chromosome-level genome assembly of Zasmidium syzygii isolated from banana leaves.</title>
        <authorList>
            <person name="van Westerhoven A.C."/>
            <person name="Mehrabi R."/>
            <person name="Talebi R."/>
            <person name="Steentjes M.B.F."/>
            <person name="Corcolon B."/>
            <person name="Chong P.A."/>
            <person name="Kema G.H.J."/>
            <person name="Seidl M.F."/>
        </authorList>
    </citation>
    <scope>NUCLEOTIDE SEQUENCE [LARGE SCALE GENOMIC DNA]</scope>
    <source>
        <strain evidence="2 3">P124</strain>
    </source>
</reference>
<proteinExistence type="predicted"/>
<feature type="compositionally biased region" description="Basic and acidic residues" evidence="1">
    <location>
        <begin position="555"/>
        <end position="568"/>
    </location>
</feature>
<feature type="region of interest" description="Disordered" evidence="1">
    <location>
        <begin position="176"/>
        <end position="207"/>
    </location>
</feature>
<evidence type="ECO:0000313" key="2">
    <source>
        <dbReference type="EMBL" id="KAK4500636.1"/>
    </source>
</evidence>
<dbReference type="Proteomes" id="UP001305779">
    <property type="component" value="Unassembled WGS sequence"/>
</dbReference>
<protein>
    <submittedName>
        <fullName evidence="2">Uncharacterized protein</fullName>
    </submittedName>
</protein>
<dbReference type="EMBL" id="JAXOVC010000006">
    <property type="protein sequence ID" value="KAK4500636.1"/>
    <property type="molecule type" value="Genomic_DNA"/>
</dbReference>